<sequence length="145" mass="16894">MDEISPIVIDFKELASSQSTDEELQQLLSSNNFSLKIEKQHFPLEDIHLYCDISQKQPRTFVPKNMRQLIFKTLHFFCHPGISSSIDLIAKRFVWPGMRKHIKSMVRSCVKCQRAKVMRHTKSPIGTFSPLCPHTHKFYRSSPSF</sequence>
<dbReference type="InterPro" id="IPR041588">
    <property type="entry name" value="Integrase_H2C2"/>
</dbReference>
<reference evidence="3 4" key="1">
    <citation type="journal article" date="2019" name="Sci. Rep.">
        <title>Orb-weaving spider Araneus ventricosus genome elucidates the spidroin gene catalogue.</title>
        <authorList>
            <person name="Kono N."/>
            <person name="Nakamura H."/>
            <person name="Ohtoshi R."/>
            <person name="Moran D.A.P."/>
            <person name="Shinohara A."/>
            <person name="Yoshida Y."/>
            <person name="Fujiwara M."/>
            <person name="Mori M."/>
            <person name="Tomita M."/>
            <person name="Arakawa K."/>
        </authorList>
    </citation>
    <scope>NUCLEOTIDE SEQUENCE [LARGE SCALE GENOMIC DNA]</scope>
</reference>
<dbReference type="GO" id="GO:0003964">
    <property type="term" value="F:RNA-directed DNA polymerase activity"/>
    <property type="evidence" value="ECO:0007669"/>
    <property type="project" value="UniProtKB-EC"/>
</dbReference>
<feature type="domain" description="Integrase zinc-binding" evidence="2">
    <location>
        <begin position="62"/>
        <end position="116"/>
    </location>
</feature>
<dbReference type="Gene3D" id="1.10.340.70">
    <property type="match status" value="1"/>
</dbReference>
<keyword evidence="4" id="KW-1185">Reference proteome</keyword>
<proteinExistence type="predicted"/>
<protein>
    <recommendedName>
        <fullName evidence="1">RNA-directed DNA polymerase</fullName>
        <ecNumber evidence="1">2.7.7.49</ecNumber>
    </recommendedName>
</protein>
<dbReference type="AlphaFoldDB" id="A0A4Y2GQV9"/>
<name>A0A4Y2GQV9_ARAVE</name>
<accession>A0A4Y2GQV9</accession>
<gene>
    <name evidence="3" type="ORF">AVEN_225942_1</name>
</gene>
<dbReference type="EC" id="2.7.7.49" evidence="1"/>
<dbReference type="InterPro" id="IPR050951">
    <property type="entry name" value="Retrovirus_Pol_polyprotein"/>
</dbReference>
<dbReference type="EMBL" id="BGPR01001488">
    <property type="protein sequence ID" value="GBM55156.1"/>
    <property type="molecule type" value="Genomic_DNA"/>
</dbReference>
<comment type="caution">
    <text evidence="3">The sequence shown here is derived from an EMBL/GenBank/DDBJ whole genome shotgun (WGS) entry which is preliminary data.</text>
</comment>
<dbReference type="PANTHER" id="PTHR37984:SF5">
    <property type="entry name" value="PROTEIN NYNRIN-LIKE"/>
    <property type="match status" value="1"/>
</dbReference>
<dbReference type="Pfam" id="PF17921">
    <property type="entry name" value="Integrase_H2C2"/>
    <property type="match status" value="1"/>
</dbReference>
<dbReference type="PANTHER" id="PTHR37984">
    <property type="entry name" value="PROTEIN CBG26694"/>
    <property type="match status" value="1"/>
</dbReference>
<dbReference type="Proteomes" id="UP000499080">
    <property type="component" value="Unassembled WGS sequence"/>
</dbReference>
<evidence type="ECO:0000256" key="1">
    <source>
        <dbReference type="ARBA" id="ARBA00012493"/>
    </source>
</evidence>
<evidence type="ECO:0000313" key="4">
    <source>
        <dbReference type="Proteomes" id="UP000499080"/>
    </source>
</evidence>
<organism evidence="3 4">
    <name type="scientific">Araneus ventricosus</name>
    <name type="common">Orbweaver spider</name>
    <name type="synonym">Epeira ventricosa</name>
    <dbReference type="NCBI Taxonomy" id="182803"/>
    <lineage>
        <taxon>Eukaryota</taxon>
        <taxon>Metazoa</taxon>
        <taxon>Ecdysozoa</taxon>
        <taxon>Arthropoda</taxon>
        <taxon>Chelicerata</taxon>
        <taxon>Arachnida</taxon>
        <taxon>Araneae</taxon>
        <taxon>Araneomorphae</taxon>
        <taxon>Entelegynae</taxon>
        <taxon>Araneoidea</taxon>
        <taxon>Araneidae</taxon>
        <taxon>Araneus</taxon>
    </lineage>
</organism>
<evidence type="ECO:0000313" key="3">
    <source>
        <dbReference type="EMBL" id="GBM55156.1"/>
    </source>
</evidence>
<evidence type="ECO:0000259" key="2">
    <source>
        <dbReference type="Pfam" id="PF17921"/>
    </source>
</evidence>
<dbReference type="OrthoDB" id="6257838at2759"/>